<dbReference type="InterPro" id="IPR006098">
    <property type="entry name" value="MMCoA_mutase_a_cat"/>
</dbReference>
<dbReference type="PANTHER" id="PTHR48101:SF1">
    <property type="entry name" value="METHYLMALONYL-COA MUTASE, LARGE SUBUNIT"/>
    <property type="match status" value="1"/>
</dbReference>
<dbReference type="Pfam" id="PF01642">
    <property type="entry name" value="MM_CoA_mutase"/>
    <property type="match status" value="1"/>
</dbReference>
<protein>
    <submittedName>
        <fullName evidence="4">Methylmalonyl-CoA mutase family protein</fullName>
    </submittedName>
</protein>
<proteinExistence type="predicted"/>
<dbReference type="RefSeq" id="WP_345143149.1">
    <property type="nucleotide sequence ID" value="NZ_BAABAT010000072.1"/>
</dbReference>
<comment type="subunit">
    <text evidence="1">Heterodimer of an alpha and a beta chain.</text>
</comment>
<keyword evidence="2" id="KW-0413">Isomerase</keyword>
<evidence type="ECO:0000259" key="3">
    <source>
        <dbReference type="Pfam" id="PF01642"/>
    </source>
</evidence>
<feature type="domain" description="Methylmalonyl-CoA mutase alpha/beta chain catalytic" evidence="3">
    <location>
        <begin position="8"/>
        <end position="520"/>
    </location>
</feature>
<organism evidence="4 5">
    <name type="scientific">Dactylosporangium darangshiense</name>
    <dbReference type="NCBI Taxonomy" id="579108"/>
    <lineage>
        <taxon>Bacteria</taxon>
        <taxon>Bacillati</taxon>
        <taxon>Actinomycetota</taxon>
        <taxon>Actinomycetes</taxon>
        <taxon>Micromonosporales</taxon>
        <taxon>Micromonosporaceae</taxon>
        <taxon>Dactylosporangium</taxon>
    </lineage>
</organism>
<evidence type="ECO:0000313" key="5">
    <source>
        <dbReference type="Proteomes" id="UP001500620"/>
    </source>
</evidence>
<evidence type="ECO:0000256" key="1">
    <source>
        <dbReference type="ARBA" id="ARBA00011870"/>
    </source>
</evidence>
<dbReference type="EMBL" id="BAABAT010000072">
    <property type="protein sequence ID" value="GAA4263572.1"/>
    <property type="molecule type" value="Genomic_DNA"/>
</dbReference>
<accession>A0ABP8DUM4</accession>
<dbReference type="SUPFAM" id="SSF51703">
    <property type="entry name" value="Cobalamin (vitamin B12)-dependent enzymes"/>
    <property type="match status" value="1"/>
</dbReference>
<dbReference type="PANTHER" id="PTHR48101">
    <property type="entry name" value="METHYLMALONYL-COA MUTASE, MITOCHONDRIAL-RELATED"/>
    <property type="match status" value="1"/>
</dbReference>
<comment type="caution">
    <text evidence="4">The sequence shown here is derived from an EMBL/GenBank/DDBJ whole genome shotgun (WGS) entry which is preliminary data.</text>
</comment>
<dbReference type="NCBIfam" id="TIGR00641">
    <property type="entry name" value="acid_CoA_mut_N"/>
    <property type="match status" value="1"/>
</dbReference>
<gene>
    <name evidence="4" type="ORF">GCM10022255_109330</name>
</gene>
<evidence type="ECO:0000313" key="4">
    <source>
        <dbReference type="EMBL" id="GAA4263572.1"/>
    </source>
</evidence>
<sequence>MTEGITSAAGIPLRPFYGPADGVRDYDNLADPGTYPFTRGRLTRTHGGPAGWIQRELSGEGSPRRSNQQLRALLAHGARGVDVIGDNPTVSALDPDHPMCEPAVGTTGVSLCRAQDFVELLEGIPLDRITLSHSLPPAFALAGQYLAGPHHGIDPAVLRGSAIQAPIYAEDCSYSTFLPFAIRMRLSLDSIVFSLREMPRFHAFLEDTYFISDGGLDVVEEMSLGLLEIREICRRLIARGLPVDAFAPRIAILVNCRMDLFEEIAKIRATRRLFARMMREEFGATDPRSWSVNIAVHTSGLTLTAAQPANNIVRGALQAMAMAMAGVQGLEISTFDEPFRTPSDIAHQLAIRTQQVIATETNIGAVADPLGGSYYLESFTDELEQRIDAAIRHMEQLGDVDTLVENGFFRGIFTAAMDRHSSAVQSGTLRIVGVNEHVVPPEADRFLRDVAEERFAPDRAHVERIRAWRPTRSSAPLAAALERVRSASADPDADLMGPIVAALGADATIGEITGCLREGQGLNADPFAFLASRPVHQRQP</sequence>
<name>A0ABP8DUM4_9ACTN</name>
<evidence type="ECO:0000256" key="2">
    <source>
        <dbReference type="ARBA" id="ARBA00023235"/>
    </source>
</evidence>
<dbReference type="Proteomes" id="UP001500620">
    <property type="component" value="Unassembled WGS sequence"/>
</dbReference>
<dbReference type="InterPro" id="IPR016176">
    <property type="entry name" value="Cbl-dep_enz_cat"/>
</dbReference>
<reference evidence="5" key="1">
    <citation type="journal article" date="2019" name="Int. J. Syst. Evol. Microbiol.">
        <title>The Global Catalogue of Microorganisms (GCM) 10K type strain sequencing project: providing services to taxonomists for standard genome sequencing and annotation.</title>
        <authorList>
            <consortium name="The Broad Institute Genomics Platform"/>
            <consortium name="The Broad Institute Genome Sequencing Center for Infectious Disease"/>
            <person name="Wu L."/>
            <person name="Ma J."/>
        </authorList>
    </citation>
    <scope>NUCLEOTIDE SEQUENCE [LARGE SCALE GENOMIC DNA]</scope>
    <source>
        <strain evidence="5">JCM 17441</strain>
    </source>
</reference>
<dbReference type="Gene3D" id="3.20.20.240">
    <property type="entry name" value="Methylmalonyl-CoA mutase"/>
    <property type="match status" value="1"/>
</dbReference>
<dbReference type="InterPro" id="IPR006099">
    <property type="entry name" value="MeMalonylCoA_mutase_a/b_cat"/>
</dbReference>
<keyword evidence="5" id="KW-1185">Reference proteome</keyword>